<feature type="domain" description="Peptidase M13 N-terminal" evidence="9">
    <location>
        <begin position="19"/>
        <end position="389"/>
    </location>
</feature>
<dbReference type="InterPro" id="IPR018497">
    <property type="entry name" value="Peptidase_M13_C"/>
</dbReference>
<feature type="domain" description="Peptidase M13 C-terminal" evidence="8">
    <location>
        <begin position="441"/>
        <end position="644"/>
    </location>
</feature>
<dbReference type="GO" id="GO:0016485">
    <property type="term" value="P:protein processing"/>
    <property type="evidence" value="ECO:0007669"/>
    <property type="project" value="TreeGrafter"/>
</dbReference>
<proteinExistence type="inferred from homology"/>
<evidence type="ECO:0000256" key="2">
    <source>
        <dbReference type="ARBA" id="ARBA00007357"/>
    </source>
</evidence>
<dbReference type="GeneID" id="303174157"/>
<dbReference type="PANTHER" id="PTHR11733:SF167">
    <property type="entry name" value="FI17812P1-RELATED"/>
    <property type="match status" value="1"/>
</dbReference>
<dbReference type="AlphaFoldDB" id="A0A1R4GM34"/>
<dbReference type="GO" id="GO:0005886">
    <property type="term" value="C:plasma membrane"/>
    <property type="evidence" value="ECO:0007669"/>
    <property type="project" value="TreeGrafter"/>
</dbReference>
<evidence type="ECO:0000256" key="7">
    <source>
        <dbReference type="ARBA" id="ARBA00023049"/>
    </source>
</evidence>
<keyword evidence="4" id="KW-0479">Metal-binding</keyword>
<dbReference type="Gene3D" id="3.40.390.10">
    <property type="entry name" value="Collagenase (Catalytic Domain)"/>
    <property type="match status" value="1"/>
</dbReference>
<dbReference type="OrthoDB" id="9775677at2"/>
<dbReference type="CDD" id="cd08662">
    <property type="entry name" value="M13"/>
    <property type="match status" value="1"/>
</dbReference>
<evidence type="ECO:0000256" key="1">
    <source>
        <dbReference type="ARBA" id="ARBA00001947"/>
    </source>
</evidence>
<protein>
    <submittedName>
        <fullName evidence="10">Metallopeptidase</fullName>
    </submittedName>
</protein>
<evidence type="ECO:0000256" key="3">
    <source>
        <dbReference type="ARBA" id="ARBA00022670"/>
    </source>
</evidence>
<organism evidence="10 11">
    <name type="scientific">Agrococcus casei LMG 22410</name>
    <dbReference type="NCBI Taxonomy" id="1255656"/>
    <lineage>
        <taxon>Bacteria</taxon>
        <taxon>Bacillati</taxon>
        <taxon>Actinomycetota</taxon>
        <taxon>Actinomycetes</taxon>
        <taxon>Micrococcales</taxon>
        <taxon>Microbacteriaceae</taxon>
        <taxon>Agrococcus</taxon>
    </lineage>
</organism>
<reference evidence="10 11" key="1">
    <citation type="submission" date="2017-02" db="EMBL/GenBank/DDBJ databases">
        <authorList>
            <person name="Peterson S.W."/>
        </authorList>
    </citation>
    <scope>NUCLEOTIDE SEQUENCE [LARGE SCALE GENOMIC DNA]</scope>
    <source>
        <strain evidence="10 11">LMG 22410</strain>
    </source>
</reference>
<dbReference type="EMBL" id="FUHU01000046">
    <property type="protein sequence ID" value="SJM69236.1"/>
    <property type="molecule type" value="Genomic_DNA"/>
</dbReference>
<dbReference type="Gene3D" id="1.10.1380.10">
    <property type="entry name" value="Neutral endopeptidase , domain2"/>
    <property type="match status" value="1"/>
</dbReference>
<dbReference type="Proteomes" id="UP000195787">
    <property type="component" value="Unassembled WGS sequence"/>
</dbReference>
<keyword evidence="11" id="KW-1185">Reference proteome</keyword>
<comment type="similarity">
    <text evidence="2">Belongs to the peptidase M13 family.</text>
</comment>
<evidence type="ECO:0000256" key="5">
    <source>
        <dbReference type="ARBA" id="ARBA00022801"/>
    </source>
</evidence>
<gene>
    <name evidence="10" type="ORF">CZ674_13155</name>
</gene>
<dbReference type="InterPro" id="IPR024079">
    <property type="entry name" value="MetalloPept_cat_dom_sf"/>
</dbReference>
<dbReference type="SUPFAM" id="SSF55486">
    <property type="entry name" value="Metalloproteases ('zincins'), catalytic domain"/>
    <property type="match status" value="1"/>
</dbReference>
<evidence type="ECO:0000256" key="6">
    <source>
        <dbReference type="ARBA" id="ARBA00022833"/>
    </source>
</evidence>
<dbReference type="RefSeq" id="WP_086993000.1">
    <property type="nucleotide sequence ID" value="NZ_FUHU01000046.1"/>
</dbReference>
<dbReference type="InterPro" id="IPR042089">
    <property type="entry name" value="Peptidase_M13_dom_2"/>
</dbReference>
<name>A0A1R4GM34_9MICO</name>
<evidence type="ECO:0000313" key="10">
    <source>
        <dbReference type="EMBL" id="SJM69236.1"/>
    </source>
</evidence>
<dbReference type="Pfam" id="PF05649">
    <property type="entry name" value="Peptidase_M13_N"/>
    <property type="match status" value="1"/>
</dbReference>
<dbReference type="GO" id="GO:0046872">
    <property type="term" value="F:metal ion binding"/>
    <property type="evidence" value="ECO:0007669"/>
    <property type="project" value="UniProtKB-KW"/>
</dbReference>
<keyword evidence="7" id="KW-0482">Metalloprotease</keyword>
<dbReference type="InterPro" id="IPR000718">
    <property type="entry name" value="Peptidase_M13"/>
</dbReference>
<keyword evidence="3" id="KW-0645">Protease</keyword>
<dbReference type="InterPro" id="IPR008753">
    <property type="entry name" value="Peptidase_M13_N"/>
</dbReference>
<dbReference type="Pfam" id="PF01431">
    <property type="entry name" value="Peptidase_M13"/>
    <property type="match status" value="1"/>
</dbReference>
<evidence type="ECO:0000259" key="8">
    <source>
        <dbReference type="Pfam" id="PF01431"/>
    </source>
</evidence>
<dbReference type="PANTHER" id="PTHR11733">
    <property type="entry name" value="ZINC METALLOPROTEASE FAMILY M13 NEPRILYSIN-RELATED"/>
    <property type="match status" value="1"/>
</dbReference>
<keyword evidence="5" id="KW-0378">Hydrolase</keyword>
<accession>A0A1R4GM34</accession>
<dbReference type="PROSITE" id="PS51885">
    <property type="entry name" value="NEPRILYSIN"/>
    <property type="match status" value="1"/>
</dbReference>
<sequence>MTNGVSGINTDEFTTDIGPRDDLFMHVHAKWLERTEIPSDKARWGSFAVLADTAEDAVKQIVTETKDAAAGTEDRKIGDLYASFMDEAKLNELGGDPIRPQLAEVDAVSSVTEFLTLLGRGDSTGGPGFIGQFVDTDFGSPDTNILFWMQGGIGLPDESYYREEPFEEVREKYREYLERMLDLLGEQNAAEQAERIWNLEVQIAKLHWNKVDARDFEKMYNVIAVRDEFPELLPFIDAVEAPSHAFDKVVVGQPDFIAGAIRLLTADNLEAWKSWAKLSIIRGSAAYLSTEISKANFDFYGTALTGTTEQRARWKRGVGFVEGAIGDAVGRAYVERHFSKTAKARMQELIGNLVWAYEDSIKSIDWMGDETKKRALDKLAKFTPKIGYPVKWRSYEGLEVTEGDLLRNVRQATHHEHLYEMAKVGGPIDRDEWEMSPQTVNAYYHPGRNEIVFPAAILQPPFFDETWDDAAIHGAIGSVIGHEIGHGFDDQGSKFDGDGQLVDWWTEADREAFEERTKSLTEQYNALAPYEAPDHKVNGELTLGENIGDLGGLGIAWKAYQHALGGSEAPVIDGLTGAQRFFYAWAQVWQLKIRREEAIRLVQIDPHSPNEHRTNQIVKNLDAFYDAFDVQEGDPMYLAPEERVTIW</sequence>
<evidence type="ECO:0000259" key="9">
    <source>
        <dbReference type="Pfam" id="PF05649"/>
    </source>
</evidence>
<dbReference type="GO" id="GO:0004222">
    <property type="term" value="F:metalloendopeptidase activity"/>
    <property type="evidence" value="ECO:0007669"/>
    <property type="project" value="InterPro"/>
</dbReference>
<comment type="cofactor">
    <cofactor evidence="1">
        <name>Zn(2+)</name>
        <dbReference type="ChEBI" id="CHEBI:29105"/>
    </cofactor>
</comment>
<evidence type="ECO:0000313" key="11">
    <source>
        <dbReference type="Proteomes" id="UP000195787"/>
    </source>
</evidence>
<evidence type="ECO:0000256" key="4">
    <source>
        <dbReference type="ARBA" id="ARBA00022723"/>
    </source>
</evidence>
<dbReference type="PRINTS" id="PR00786">
    <property type="entry name" value="NEPRILYSIN"/>
</dbReference>
<keyword evidence="6" id="KW-0862">Zinc</keyword>